<protein>
    <recommendedName>
        <fullName evidence="3">Secreted protein</fullName>
    </recommendedName>
</protein>
<feature type="non-terminal residue" evidence="1">
    <location>
        <position position="90"/>
    </location>
</feature>
<dbReference type="Proteomes" id="UP001066276">
    <property type="component" value="Chromosome 2_1"/>
</dbReference>
<name>A0AAV7VMT7_PLEWA</name>
<accession>A0AAV7VMT7</accession>
<proteinExistence type="predicted"/>
<evidence type="ECO:0008006" key="3">
    <source>
        <dbReference type="Google" id="ProtNLM"/>
    </source>
</evidence>
<comment type="caution">
    <text evidence="1">The sequence shown here is derived from an EMBL/GenBank/DDBJ whole genome shotgun (WGS) entry which is preliminary data.</text>
</comment>
<reference evidence="1" key="1">
    <citation type="journal article" date="2022" name="bioRxiv">
        <title>Sequencing and chromosome-scale assembly of the giantPleurodeles waltlgenome.</title>
        <authorList>
            <person name="Brown T."/>
            <person name="Elewa A."/>
            <person name="Iarovenko S."/>
            <person name="Subramanian E."/>
            <person name="Araus A.J."/>
            <person name="Petzold A."/>
            <person name="Susuki M."/>
            <person name="Suzuki K.-i.T."/>
            <person name="Hayashi T."/>
            <person name="Toyoda A."/>
            <person name="Oliveira C."/>
            <person name="Osipova E."/>
            <person name="Leigh N.D."/>
            <person name="Simon A."/>
            <person name="Yun M.H."/>
        </authorList>
    </citation>
    <scope>NUCLEOTIDE SEQUENCE</scope>
    <source>
        <strain evidence="1">20211129_DDA</strain>
        <tissue evidence="1">Liver</tissue>
    </source>
</reference>
<keyword evidence="2" id="KW-1185">Reference proteome</keyword>
<evidence type="ECO:0000313" key="2">
    <source>
        <dbReference type="Proteomes" id="UP001066276"/>
    </source>
</evidence>
<gene>
    <name evidence="1" type="ORF">NDU88_005824</name>
</gene>
<sequence length="90" mass="10114">MGFHHFLLSVQLMQSLSPQHNVGLSVQVFFYFQIITPAMVRQHGRPSHGAVETSGGPMRSRNETLQGIELLSPLNIERALDFRAPRVNIC</sequence>
<dbReference type="AlphaFoldDB" id="A0AAV7VMT7"/>
<organism evidence="1 2">
    <name type="scientific">Pleurodeles waltl</name>
    <name type="common">Iberian ribbed newt</name>
    <dbReference type="NCBI Taxonomy" id="8319"/>
    <lineage>
        <taxon>Eukaryota</taxon>
        <taxon>Metazoa</taxon>
        <taxon>Chordata</taxon>
        <taxon>Craniata</taxon>
        <taxon>Vertebrata</taxon>
        <taxon>Euteleostomi</taxon>
        <taxon>Amphibia</taxon>
        <taxon>Batrachia</taxon>
        <taxon>Caudata</taxon>
        <taxon>Salamandroidea</taxon>
        <taxon>Salamandridae</taxon>
        <taxon>Pleurodelinae</taxon>
        <taxon>Pleurodeles</taxon>
    </lineage>
</organism>
<dbReference type="EMBL" id="JANPWB010000003">
    <property type="protein sequence ID" value="KAJ1202021.1"/>
    <property type="molecule type" value="Genomic_DNA"/>
</dbReference>
<evidence type="ECO:0000313" key="1">
    <source>
        <dbReference type="EMBL" id="KAJ1202021.1"/>
    </source>
</evidence>